<dbReference type="Proteomes" id="UP000292957">
    <property type="component" value="Unassembled WGS sequence"/>
</dbReference>
<name>A0A4Q9M532_9APHY</name>
<dbReference type="PANTHER" id="PTHR11089">
    <property type="entry name" value="GTP-BINDING PROTEIN-RELATED"/>
    <property type="match status" value="1"/>
</dbReference>
<dbReference type="Gene3D" id="1.10.1580.10">
    <property type="match status" value="1"/>
</dbReference>
<keyword evidence="2" id="KW-0547">Nucleotide-binding</keyword>
<evidence type="ECO:0000256" key="3">
    <source>
        <dbReference type="ARBA" id="ARBA00023134"/>
    </source>
</evidence>
<dbReference type="EMBL" id="ML143560">
    <property type="protein sequence ID" value="TBU22034.1"/>
    <property type="molecule type" value="Genomic_DNA"/>
</dbReference>
<organism evidence="8">
    <name type="scientific">Dichomitus squalens</name>
    <dbReference type="NCBI Taxonomy" id="114155"/>
    <lineage>
        <taxon>Eukaryota</taxon>
        <taxon>Fungi</taxon>
        <taxon>Dikarya</taxon>
        <taxon>Basidiomycota</taxon>
        <taxon>Agaricomycotina</taxon>
        <taxon>Agaricomycetes</taxon>
        <taxon>Polyporales</taxon>
        <taxon>Polyporaceae</taxon>
        <taxon>Dichomitus</taxon>
    </lineage>
</organism>
<keyword evidence="4" id="KW-0539">Nucleus</keyword>
<dbReference type="InterPro" id="IPR050755">
    <property type="entry name" value="TRAFAC_YlqF/YawG_RiboMat"/>
</dbReference>
<evidence type="ECO:0000313" key="8">
    <source>
        <dbReference type="EMBL" id="TBU22034.1"/>
    </source>
</evidence>
<evidence type="ECO:0000256" key="5">
    <source>
        <dbReference type="SAM" id="MobiDB-lite"/>
    </source>
</evidence>
<reference evidence="8" key="1">
    <citation type="submission" date="2019-01" db="EMBL/GenBank/DDBJ databases">
        <title>Draft genome sequences of three monokaryotic isolates of the white-rot basidiomycete fungus Dichomitus squalens.</title>
        <authorList>
            <consortium name="DOE Joint Genome Institute"/>
            <person name="Lopez S.C."/>
            <person name="Andreopoulos B."/>
            <person name="Pangilinan J."/>
            <person name="Lipzen A."/>
            <person name="Riley R."/>
            <person name="Ahrendt S."/>
            <person name="Ng V."/>
            <person name="Barry K."/>
            <person name="Daum C."/>
            <person name="Grigoriev I.V."/>
            <person name="Hilden K.S."/>
            <person name="Makela M.R."/>
            <person name="de Vries R.P."/>
        </authorList>
    </citation>
    <scope>NUCLEOTIDE SEQUENCE [LARGE SCALE GENOMIC DNA]</scope>
    <source>
        <strain evidence="8">OM18370.1</strain>
    </source>
</reference>
<gene>
    <name evidence="8" type="ORF">BD311DRAFT_811795</name>
</gene>
<dbReference type="InterPro" id="IPR014813">
    <property type="entry name" value="Gnl3_N_dom"/>
</dbReference>
<evidence type="ECO:0000256" key="4">
    <source>
        <dbReference type="ARBA" id="ARBA00023242"/>
    </source>
</evidence>
<sequence>MPRIRKKTSKRQSIAKRERVKKQVKESRKKKTKEAKKNPQWKSKHKKDPGIPNNFPYKDQILAEVAEQRRLAAEEKQRRKDEKKAAKAQAADGSDAEDDEAAFDGVKAIAGRRALEAEAEEGGDADEEMAEEGEGDDVPVLINPDLPNLKVVLDAADVVVEVLDARDPLAARSAHVEEVAKDLGKRVLLVLNKVDACPREAVEAWATTLRREHPTVLFRSSSACLPVSPADAGSARVKGKGKERERADDAWGLDSLTALLQQWAKEKAGDGPLTLAVVGVTNVGKTAFVNSLLRKAALQTYKLTSSATDFSPTTTTHPQEVSIDLEDGESLRVIDTPGLLWHHVEDLPDEEAARIRARDILLRNRGHIERLKDPAAVMSELVSRSSREDLMLLYNLPIFVEGDANAFLASVARANNYIKKKGNLDLAGAARTVLRDWSHGKFARYTVPSAAQSPDSAPQPDKSLEDAYAKDESVLSKLATRKELRKAGGLVKLRAGEVDTRRVVLDAGYFVSSSDDGMEGDEEDGGAVDDADEVGLEGEESDEGDYVSDEVEDSDEEDDEDEEDEDEGADELESPPPRGKRKRILSKAPARPAKRVAFAVEPKNTKQARSAAGAKGAVTAASKAQLKAKKPKLEPKAAKKAVKAAATNAAPAKKVANAASSKKSAASSPKDGEAAYDFKQFF</sequence>
<dbReference type="GO" id="GO:0005525">
    <property type="term" value="F:GTP binding"/>
    <property type="evidence" value="ECO:0007669"/>
    <property type="project" value="UniProtKB-KW"/>
</dbReference>
<protein>
    <recommendedName>
        <fullName evidence="9">P-loop containing nucleoside triphosphate hydrolase protein</fullName>
    </recommendedName>
</protein>
<dbReference type="SUPFAM" id="SSF52540">
    <property type="entry name" value="P-loop containing nucleoside triphosphate hydrolases"/>
    <property type="match status" value="1"/>
</dbReference>
<dbReference type="Pfam" id="PF01926">
    <property type="entry name" value="MMR_HSR1"/>
    <property type="match status" value="1"/>
</dbReference>
<feature type="compositionally biased region" description="Low complexity" evidence="5">
    <location>
        <begin position="646"/>
        <end position="669"/>
    </location>
</feature>
<feature type="region of interest" description="Disordered" evidence="5">
    <location>
        <begin position="448"/>
        <end position="468"/>
    </location>
</feature>
<accession>A0A4Q9M532</accession>
<feature type="compositionally biased region" description="Basic and acidic residues" evidence="5">
    <location>
        <begin position="15"/>
        <end position="26"/>
    </location>
</feature>
<evidence type="ECO:0008006" key="9">
    <source>
        <dbReference type="Google" id="ProtNLM"/>
    </source>
</evidence>
<feature type="region of interest" description="Disordered" evidence="5">
    <location>
        <begin position="116"/>
        <end position="138"/>
    </location>
</feature>
<feature type="region of interest" description="Disordered" evidence="5">
    <location>
        <begin position="646"/>
        <end position="682"/>
    </location>
</feature>
<feature type="domain" description="Guanine nucleotide-binding protein-like 3 N-terminal" evidence="7">
    <location>
        <begin position="15"/>
        <end position="89"/>
    </location>
</feature>
<evidence type="ECO:0000259" key="6">
    <source>
        <dbReference type="Pfam" id="PF01926"/>
    </source>
</evidence>
<feature type="region of interest" description="Disordered" evidence="5">
    <location>
        <begin position="511"/>
        <end position="616"/>
    </location>
</feature>
<dbReference type="InterPro" id="IPR006073">
    <property type="entry name" value="GTP-bd"/>
</dbReference>
<feature type="compositionally biased region" description="Basic and acidic residues" evidence="5">
    <location>
        <begin position="66"/>
        <end position="85"/>
    </location>
</feature>
<evidence type="ECO:0000256" key="2">
    <source>
        <dbReference type="ARBA" id="ARBA00022741"/>
    </source>
</evidence>
<comment type="subcellular location">
    <subcellularLocation>
        <location evidence="1">Nucleus</location>
    </subcellularLocation>
</comment>
<proteinExistence type="predicted"/>
<dbReference type="Gene3D" id="3.40.50.300">
    <property type="entry name" value="P-loop containing nucleotide triphosphate hydrolases"/>
    <property type="match status" value="1"/>
</dbReference>
<evidence type="ECO:0000256" key="1">
    <source>
        <dbReference type="ARBA" id="ARBA00004123"/>
    </source>
</evidence>
<feature type="compositionally biased region" description="Acidic residues" evidence="5">
    <location>
        <begin position="117"/>
        <end position="137"/>
    </location>
</feature>
<dbReference type="InterPro" id="IPR027417">
    <property type="entry name" value="P-loop_NTPase"/>
</dbReference>
<feature type="compositionally biased region" description="Acidic residues" evidence="5">
    <location>
        <begin position="516"/>
        <end position="573"/>
    </location>
</feature>
<dbReference type="InterPro" id="IPR023179">
    <property type="entry name" value="GTP-bd_ortho_bundle_sf"/>
</dbReference>
<feature type="region of interest" description="Disordered" evidence="5">
    <location>
        <begin position="1"/>
        <end position="100"/>
    </location>
</feature>
<dbReference type="OrthoDB" id="10266128at2759"/>
<dbReference type="GO" id="GO:0005730">
    <property type="term" value="C:nucleolus"/>
    <property type="evidence" value="ECO:0007669"/>
    <property type="project" value="UniProtKB-ARBA"/>
</dbReference>
<evidence type="ECO:0000259" key="7">
    <source>
        <dbReference type="Pfam" id="PF08701"/>
    </source>
</evidence>
<dbReference type="PANTHER" id="PTHR11089:SF30">
    <property type="entry name" value="GUANINE NUCLEOTIDE-BINDING PROTEIN-LIKE 3 HOMOLOG"/>
    <property type="match status" value="1"/>
</dbReference>
<feature type="compositionally biased region" description="Basic residues" evidence="5">
    <location>
        <begin position="1"/>
        <end position="14"/>
    </location>
</feature>
<keyword evidence="3" id="KW-0342">GTP-binding</keyword>
<dbReference type="AlphaFoldDB" id="A0A4Q9M532"/>
<dbReference type="Pfam" id="PF08701">
    <property type="entry name" value="GN3L_Grn1"/>
    <property type="match status" value="1"/>
</dbReference>
<feature type="domain" description="G" evidence="6">
    <location>
        <begin position="275"/>
        <end position="361"/>
    </location>
</feature>